<dbReference type="AlphaFoldDB" id="A0A9J5YX46"/>
<sequence length="171" mass="18447">MTEREVKRDLFYIVDPSIGASMPAWVRGGRPAAIVVPDLEVTKAVALDVPKGLGSRVGKSASAGSAFVSTTGEVSTGVAFFFSASSFKNSTSILQMSVEDVGITSISFFSSLGTRAHLHRLMISTGKGRETRRTGRQVTKLLWRSQIGFAERIGSKFLRKIGMSAIGWAFR</sequence>
<accession>A0A9J5YX46</accession>
<dbReference type="EMBL" id="JACXVP010000005">
    <property type="protein sequence ID" value="KAG5605153.1"/>
    <property type="molecule type" value="Genomic_DNA"/>
</dbReference>
<keyword evidence="2" id="KW-1185">Reference proteome</keyword>
<organism evidence="1 2">
    <name type="scientific">Solanum commersonii</name>
    <name type="common">Commerson's wild potato</name>
    <name type="synonym">Commerson's nightshade</name>
    <dbReference type="NCBI Taxonomy" id="4109"/>
    <lineage>
        <taxon>Eukaryota</taxon>
        <taxon>Viridiplantae</taxon>
        <taxon>Streptophyta</taxon>
        <taxon>Embryophyta</taxon>
        <taxon>Tracheophyta</taxon>
        <taxon>Spermatophyta</taxon>
        <taxon>Magnoliopsida</taxon>
        <taxon>eudicotyledons</taxon>
        <taxon>Gunneridae</taxon>
        <taxon>Pentapetalae</taxon>
        <taxon>asterids</taxon>
        <taxon>lamiids</taxon>
        <taxon>Solanales</taxon>
        <taxon>Solanaceae</taxon>
        <taxon>Solanoideae</taxon>
        <taxon>Solaneae</taxon>
        <taxon>Solanum</taxon>
    </lineage>
</organism>
<comment type="caution">
    <text evidence="1">The sequence shown here is derived from an EMBL/GenBank/DDBJ whole genome shotgun (WGS) entry which is preliminary data.</text>
</comment>
<dbReference type="Proteomes" id="UP000824120">
    <property type="component" value="Chromosome 5"/>
</dbReference>
<evidence type="ECO:0000313" key="1">
    <source>
        <dbReference type="EMBL" id="KAG5605153.1"/>
    </source>
</evidence>
<reference evidence="1 2" key="1">
    <citation type="submission" date="2020-09" db="EMBL/GenBank/DDBJ databases">
        <title>De no assembly of potato wild relative species, Solanum commersonii.</title>
        <authorList>
            <person name="Cho K."/>
        </authorList>
    </citation>
    <scope>NUCLEOTIDE SEQUENCE [LARGE SCALE GENOMIC DNA]</scope>
    <source>
        <strain evidence="1">LZ3.2</strain>
        <tissue evidence="1">Leaf</tissue>
    </source>
</reference>
<evidence type="ECO:0000313" key="2">
    <source>
        <dbReference type="Proteomes" id="UP000824120"/>
    </source>
</evidence>
<protein>
    <submittedName>
        <fullName evidence="1">Uncharacterized protein</fullName>
    </submittedName>
</protein>
<gene>
    <name evidence="1" type="ORF">H5410_026645</name>
</gene>
<name>A0A9J5YX46_SOLCO</name>
<proteinExistence type="predicted"/>